<dbReference type="OrthoDB" id="18320at2759"/>
<dbReference type="Gene3D" id="3.30.450.70">
    <property type="match status" value="1"/>
</dbReference>
<accession>A0A9P0QLT1</accession>
<dbReference type="Proteomes" id="UP000837801">
    <property type="component" value="Unassembled WGS sequence"/>
</dbReference>
<feature type="compositionally biased region" description="Basic and acidic residues" evidence="1">
    <location>
        <begin position="130"/>
        <end position="139"/>
    </location>
</feature>
<comment type="caution">
    <text evidence="2">The sequence shown here is derived from an EMBL/GenBank/DDBJ whole genome shotgun (WGS) entry which is preliminary data.</text>
</comment>
<dbReference type="PANTHER" id="PTHR12403">
    <property type="entry name" value="TRAFFICKING PROTEIN PARTICLE COMPLEX SUBUNIT 2"/>
    <property type="match status" value="1"/>
</dbReference>
<protein>
    <submittedName>
        <fullName evidence="2">Uncharacterized protein</fullName>
    </submittedName>
</protein>
<dbReference type="Pfam" id="PF04628">
    <property type="entry name" value="Sedlin_N"/>
    <property type="match status" value="1"/>
</dbReference>
<reference evidence="2" key="1">
    <citation type="submission" date="2022-03" db="EMBL/GenBank/DDBJ databases">
        <authorList>
            <person name="Legras J.-L."/>
            <person name="Devillers H."/>
            <person name="Grondin C."/>
        </authorList>
    </citation>
    <scope>NUCLEOTIDE SEQUENCE</scope>
    <source>
        <strain evidence="2">CLIB 1423</strain>
    </source>
</reference>
<name>A0A9P0QLT1_9ASCO</name>
<organism evidence="2 3">
    <name type="scientific">[Candida] railenensis</name>
    <dbReference type="NCBI Taxonomy" id="45579"/>
    <lineage>
        <taxon>Eukaryota</taxon>
        <taxon>Fungi</taxon>
        <taxon>Dikarya</taxon>
        <taxon>Ascomycota</taxon>
        <taxon>Saccharomycotina</taxon>
        <taxon>Pichiomycetes</taxon>
        <taxon>Debaryomycetaceae</taxon>
        <taxon>Kurtzmaniella</taxon>
    </lineage>
</organism>
<dbReference type="GO" id="GO:0006888">
    <property type="term" value="P:endoplasmic reticulum to Golgi vesicle-mediated transport"/>
    <property type="evidence" value="ECO:0007669"/>
    <property type="project" value="InterPro"/>
</dbReference>
<gene>
    <name evidence="2" type="ORF">CLIB1423_02S06986</name>
</gene>
<dbReference type="SUPFAM" id="SSF64356">
    <property type="entry name" value="SNARE-like"/>
    <property type="match status" value="1"/>
</dbReference>
<keyword evidence="3" id="KW-1185">Reference proteome</keyword>
<evidence type="ECO:0000313" key="2">
    <source>
        <dbReference type="EMBL" id="CAH2350869.1"/>
    </source>
</evidence>
<dbReference type="GO" id="GO:0005737">
    <property type="term" value="C:cytoplasm"/>
    <property type="evidence" value="ECO:0007669"/>
    <property type="project" value="GOC"/>
</dbReference>
<sequence>MAPSNTQAPPIIGSTNSQQIKFAAIISRDDKPLYLQAFEPDVPKRKNANNFLKYNFLSHMSLDVFSSSSSLNLREQQKVGENDALLLFIQDGITVYGYETNTNLKIIVGLGVYEEYDDSENGNEDEKEDEREGGSDKEALGGADLEIIEKTGQAVDRRNTLNSIFSQIHKSYLRVICNPFTNLAGHDDTVLQTPTFDNAIKKIVSQWN</sequence>
<dbReference type="EMBL" id="CAKXYY010000002">
    <property type="protein sequence ID" value="CAH2350869.1"/>
    <property type="molecule type" value="Genomic_DNA"/>
</dbReference>
<evidence type="ECO:0000313" key="3">
    <source>
        <dbReference type="Proteomes" id="UP000837801"/>
    </source>
</evidence>
<dbReference type="InterPro" id="IPR011012">
    <property type="entry name" value="Longin-like_dom_sf"/>
</dbReference>
<feature type="region of interest" description="Disordered" evidence="1">
    <location>
        <begin position="117"/>
        <end position="140"/>
    </location>
</feature>
<proteinExistence type="predicted"/>
<dbReference type="InterPro" id="IPR006722">
    <property type="entry name" value="Sedlin"/>
</dbReference>
<evidence type="ECO:0000256" key="1">
    <source>
        <dbReference type="SAM" id="MobiDB-lite"/>
    </source>
</evidence>
<feature type="compositionally biased region" description="Acidic residues" evidence="1">
    <location>
        <begin position="117"/>
        <end position="129"/>
    </location>
</feature>
<dbReference type="AlphaFoldDB" id="A0A9P0QLT1"/>